<protein>
    <submittedName>
        <fullName evidence="2">Uncharacterized protein</fullName>
    </submittedName>
</protein>
<feature type="region of interest" description="Disordered" evidence="1">
    <location>
        <begin position="84"/>
        <end position="103"/>
    </location>
</feature>
<reference evidence="2" key="1">
    <citation type="submission" date="2021-01" db="EMBL/GenBank/DDBJ databases">
        <authorList>
            <person name="Corre E."/>
            <person name="Pelletier E."/>
            <person name="Niang G."/>
            <person name="Scheremetjew M."/>
            <person name="Finn R."/>
            <person name="Kale V."/>
            <person name="Holt S."/>
            <person name="Cochrane G."/>
            <person name="Meng A."/>
            <person name="Brown T."/>
            <person name="Cohen L."/>
        </authorList>
    </citation>
    <scope>NUCLEOTIDE SEQUENCE</scope>
    <source>
        <strain evidence="2">CCMP1320</strain>
    </source>
</reference>
<feature type="compositionally biased region" description="Basic and acidic residues" evidence="1">
    <location>
        <begin position="156"/>
        <end position="166"/>
    </location>
</feature>
<proteinExistence type="predicted"/>
<sequence length="270" mass="29535">MGGKRAHASGQDDSPGPVYDPTRSYEAILPGKAAYTFPRASSHYHASEGPGPGSYTQPPVVERPAGFSAVSDCRSQPAYTMQGKPFFSRAAAQPGPSDYSVRDNITRRSAPAASFHGSSIKDSRDSYPAPNAYAYEDVHKVLHPANPPVTIAPRYPEPHSKDRKPGPADYSPNWQPKEVHAPSIKFRHHPRFYDQMHGTPAPHDYADKDFASPYLNTGKLRKGKTFGIRHLKKGKEDVPGPHYAIGCSTLGIAANDKVDKRDLARSHILL</sequence>
<dbReference type="EMBL" id="HBIP01011542">
    <property type="protein sequence ID" value="CAE0491419.1"/>
    <property type="molecule type" value="Transcribed_RNA"/>
</dbReference>
<feature type="region of interest" description="Disordered" evidence="1">
    <location>
        <begin position="42"/>
        <end position="62"/>
    </location>
</feature>
<dbReference type="Pfam" id="PF07004">
    <property type="entry name" value="SHIPPO-rpt"/>
    <property type="match status" value="2"/>
</dbReference>
<dbReference type="InterPro" id="IPR051291">
    <property type="entry name" value="CIMAP"/>
</dbReference>
<dbReference type="AlphaFoldDB" id="A0A7S3VKE7"/>
<dbReference type="InterPro" id="IPR010736">
    <property type="entry name" value="SHIPPO-rpt"/>
</dbReference>
<name>A0A7S3VKE7_DUNTE</name>
<dbReference type="PANTHER" id="PTHR21580:SF28">
    <property type="entry name" value="BOREALIN N-TERMINAL DOMAIN-CONTAINING PROTEIN-RELATED"/>
    <property type="match status" value="1"/>
</dbReference>
<accession>A0A7S3VKE7</accession>
<evidence type="ECO:0000256" key="1">
    <source>
        <dbReference type="SAM" id="MobiDB-lite"/>
    </source>
</evidence>
<gene>
    <name evidence="2" type="ORF">DTER00134_LOCUS6492</name>
</gene>
<evidence type="ECO:0000313" key="2">
    <source>
        <dbReference type="EMBL" id="CAE0491419.1"/>
    </source>
</evidence>
<organism evidence="2">
    <name type="scientific">Dunaliella tertiolecta</name>
    <name type="common">Green alga</name>
    <dbReference type="NCBI Taxonomy" id="3047"/>
    <lineage>
        <taxon>Eukaryota</taxon>
        <taxon>Viridiplantae</taxon>
        <taxon>Chlorophyta</taxon>
        <taxon>core chlorophytes</taxon>
        <taxon>Chlorophyceae</taxon>
        <taxon>CS clade</taxon>
        <taxon>Chlamydomonadales</taxon>
        <taxon>Dunaliellaceae</taxon>
        <taxon>Dunaliella</taxon>
    </lineage>
</organism>
<feature type="region of interest" description="Disordered" evidence="1">
    <location>
        <begin position="1"/>
        <end position="23"/>
    </location>
</feature>
<feature type="region of interest" description="Disordered" evidence="1">
    <location>
        <begin position="149"/>
        <end position="175"/>
    </location>
</feature>
<dbReference type="PANTHER" id="PTHR21580">
    <property type="entry name" value="SHIPPO-1-RELATED"/>
    <property type="match status" value="1"/>
</dbReference>